<evidence type="ECO:0000313" key="4">
    <source>
        <dbReference type="EMBL" id="KAL2073840.1"/>
    </source>
</evidence>
<evidence type="ECO:0000256" key="1">
    <source>
        <dbReference type="SAM" id="MobiDB-lite"/>
    </source>
</evidence>
<organism evidence="4 5">
    <name type="scientific">Oculimacula yallundae</name>
    <dbReference type="NCBI Taxonomy" id="86028"/>
    <lineage>
        <taxon>Eukaryota</taxon>
        <taxon>Fungi</taxon>
        <taxon>Dikarya</taxon>
        <taxon>Ascomycota</taxon>
        <taxon>Pezizomycotina</taxon>
        <taxon>Leotiomycetes</taxon>
        <taxon>Helotiales</taxon>
        <taxon>Ploettnerulaceae</taxon>
        <taxon>Oculimacula</taxon>
    </lineage>
</organism>
<proteinExistence type="predicted"/>
<evidence type="ECO:0000256" key="3">
    <source>
        <dbReference type="SAM" id="SignalP"/>
    </source>
</evidence>
<gene>
    <name evidence="4" type="ORF">VTL71DRAFT_11166</name>
</gene>
<comment type="caution">
    <text evidence="4">The sequence shown here is derived from an EMBL/GenBank/DDBJ whole genome shotgun (WGS) entry which is preliminary data.</text>
</comment>
<keyword evidence="3" id="KW-0732">Signal</keyword>
<keyword evidence="2" id="KW-0472">Membrane</keyword>
<dbReference type="Proteomes" id="UP001595075">
    <property type="component" value="Unassembled WGS sequence"/>
</dbReference>
<feature type="transmembrane region" description="Helical" evidence="2">
    <location>
        <begin position="203"/>
        <end position="224"/>
    </location>
</feature>
<feature type="region of interest" description="Disordered" evidence="1">
    <location>
        <begin position="361"/>
        <end position="470"/>
    </location>
</feature>
<keyword evidence="2" id="KW-1133">Transmembrane helix</keyword>
<protein>
    <submittedName>
        <fullName evidence="4">Uncharacterized protein</fullName>
    </submittedName>
</protein>
<feature type="compositionally biased region" description="Low complexity" evidence="1">
    <location>
        <begin position="414"/>
        <end position="427"/>
    </location>
</feature>
<feature type="signal peptide" evidence="3">
    <location>
        <begin position="1"/>
        <end position="20"/>
    </location>
</feature>
<accession>A0ABR4CVF6</accession>
<feature type="chain" id="PRO_5046228917" evidence="3">
    <location>
        <begin position="21"/>
        <end position="470"/>
    </location>
</feature>
<keyword evidence="5" id="KW-1185">Reference proteome</keyword>
<dbReference type="EMBL" id="JAZHXI010000003">
    <property type="protein sequence ID" value="KAL2073840.1"/>
    <property type="molecule type" value="Genomic_DNA"/>
</dbReference>
<name>A0ABR4CVF6_9HELO</name>
<reference evidence="4 5" key="1">
    <citation type="journal article" date="2024" name="Commun. Biol.">
        <title>Comparative genomic analysis of thermophilic fungi reveals convergent evolutionary adaptations and gene losses.</title>
        <authorList>
            <person name="Steindorff A.S."/>
            <person name="Aguilar-Pontes M.V."/>
            <person name="Robinson A.J."/>
            <person name="Andreopoulos B."/>
            <person name="LaButti K."/>
            <person name="Kuo A."/>
            <person name="Mondo S."/>
            <person name="Riley R."/>
            <person name="Otillar R."/>
            <person name="Haridas S."/>
            <person name="Lipzen A."/>
            <person name="Grimwood J."/>
            <person name="Schmutz J."/>
            <person name="Clum A."/>
            <person name="Reid I.D."/>
            <person name="Moisan M.C."/>
            <person name="Butler G."/>
            <person name="Nguyen T.T.M."/>
            <person name="Dewar K."/>
            <person name="Conant G."/>
            <person name="Drula E."/>
            <person name="Henrissat B."/>
            <person name="Hansel C."/>
            <person name="Singer S."/>
            <person name="Hutchinson M.I."/>
            <person name="de Vries R.P."/>
            <person name="Natvig D.O."/>
            <person name="Powell A.J."/>
            <person name="Tsang A."/>
            <person name="Grigoriev I.V."/>
        </authorList>
    </citation>
    <scope>NUCLEOTIDE SEQUENCE [LARGE SCALE GENOMIC DNA]</scope>
    <source>
        <strain evidence="4 5">CBS 494.80</strain>
    </source>
</reference>
<evidence type="ECO:0000313" key="5">
    <source>
        <dbReference type="Proteomes" id="UP001595075"/>
    </source>
</evidence>
<keyword evidence="2" id="KW-0812">Transmembrane</keyword>
<sequence>MRFFSLLSLHAILHAGFVASDLFVYVEDDLVGGQQAAVNYYPLVYLPIFEDLSFFEIVIFSGNNTHPITIYTSRRYDFSTAVTRMSADPYSYKFYTVFLTVPLSVGSNIARGYCLGLRSHLTQNEDIEVINYTRRVSMINNGTLQPEVAEAAYTQGQKSPLGPDTTFACKGKPCTRDTAFAGLQLTPYKVERKKNVWSSNQKYTVAISITVGVLAIMLFIWICWRCRKIRKGNRSLGKRNAKLMWWKSIPSPEAGTSELQGAAGPYTTAELVGEGHCGPAFELQAGSIRKGEGLAEVRKEQSTMDAIELDETETSRFVEEDKHNGEIREDIEIAPMAELNSQTSGTENIQLDPTISRHSPEHLGNMDGEHGHKPAPIETSHPCRDESPHETTAMFESTPSPTELPEVVVPQDCTTKPTSQTPSQTPTGEASTSKQTKRMTDPNLEALTGAFAPPVPQRKRKSRIESWIYK</sequence>
<evidence type="ECO:0000256" key="2">
    <source>
        <dbReference type="SAM" id="Phobius"/>
    </source>
</evidence>